<reference evidence="1 2" key="1">
    <citation type="submission" date="2019-04" db="EMBL/GenBank/DDBJ databases">
        <title>Novel bacteriophages capable of disrupting biofilms from clinical strains of Aeromonas hydrophila with intrinsic antibiotic resistance.</title>
        <authorList>
            <person name="Kabwe M."/>
            <person name="Brown T.L."/>
            <person name="Speirs L."/>
            <person name="Ku H."/>
            <person name="Leach M."/>
            <person name="Chan H.T."/>
            <person name="Petrovski S."/>
            <person name="Lock P."/>
            <person name="Tucci J."/>
        </authorList>
    </citation>
    <scope>NUCLEOTIDE SEQUENCE [LARGE SCALE GENOMIC DNA]</scope>
</reference>
<name>A0A514A1E5_9CAUD</name>
<protein>
    <submittedName>
        <fullName evidence="1">Uncharacterized protein</fullName>
    </submittedName>
</protein>
<organism evidence="1 2">
    <name type="scientific">Aeromonas phage LAh10</name>
    <dbReference type="NCBI Taxonomy" id="2591025"/>
    <lineage>
        <taxon>Viruses</taxon>
        <taxon>Duplodnaviria</taxon>
        <taxon>Heunggongvirae</taxon>
        <taxon>Uroviricota</taxon>
        <taxon>Caudoviricetes</taxon>
        <taxon>Chimalliviridae</taxon>
        <taxon>Ludhianavirus</taxon>
        <taxon>Ludhianavirus LAh10</taxon>
    </lineage>
</organism>
<proteinExistence type="predicted"/>
<dbReference type="Proteomes" id="UP000318420">
    <property type="component" value="Segment"/>
</dbReference>
<evidence type="ECO:0000313" key="1">
    <source>
        <dbReference type="EMBL" id="QDH47103.1"/>
    </source>
</evidence>
<dbReference type="EMBL" id="MK838116">
    <property type="protein sequence ID" value="QDH47103.1"/>
    <property type="molecule type" value="Genomic_DNA"/>
</dbReference>
<keyword evidence="2" id="KW-1185">Reference proteome</keyword>
<sequence length="268" mass="30301">MNNRTLGTLPISVGTSIAIEGLANAPMHRYQSFLINIRTIVRNAREAFDELPNEDDLFEAAKEDMIQIATAIAGMKLKTILDMKFYYPTYNSLPRLFPMAKLKPTDPSKMLLPREQNLKIRTILDNKVYRKLLSEFNKLIVQIDSYLPQFGGDGLIITHHPVDLVLTESYHRLHLLESHTGTIKNYTMLTTKLTGGDTMPNMPLNKLTIQIFGDKAVNFLSQNQGVKKEIKELANSVPWSSASTHSFVAMSIRKLKASPEKDILIKMI</sequence>
<evidence type="ECO:0000313" key="2">
    <source>
        <dbReference type="Proteomes" id="UP000318420"/>
    </source>
</evidence>
<accession>A0A514A1E5</accession>
<gene>
    <name evidence="1" type="ORF">LAh10_220</name>
</gene>